<dbReference type="InterPro" id="IPR043519">
    <property type="entry name" value="NT_sf"/>
</dbReference>
<dbReference type="SUPFAM" id="SSF81301">
    <property type="entry name" value="Nucleotidyltransferase"/>
    <property type="match status" value="1"/>
</dbReference>
<name>C6C984_MUSP7</name>
<dbReference type="Gene3D" id="3.30.460.10">
    <property type="entry name" value="Beta Polymerase, domain 2"/>
    <property type="match status" value="1"/>
</dbReference>
<dbReference type="AlphaFoldDB" id="C6C984"/>
<organism evidence="1 2">
    <name type="scientific">Musicola paradisiaca (strain Ech703)</name>
    <name type="common">Dickeya paradisiaca</name>
    <name type="synonym">Dickeya dadantii</name>
    <dbReference type="NCBI Taxonomy" id="579405"/>
    <lineage>
        <taxon>Bacteria</taxon>
        <taxon>Pseudomonadati</taxon>
        <taxon>Pseudomonadota</taxon>
        <taxon>Gammaproteobacteria</taxon>
        <taxon>Enterobacterales</taxon>
        <taxon>Pectobacteriaceae</taxon>
        <taxon>Musicola</taxon>
    </lineage>
</organism>
<accession>C6C984</accession>
<dbReference type="InterPro" id="IPR007344">
    <property type="entry name" value="GrpB/CoaE"/>
</dbReference>
<dbReference type="Proteomes" id="UP000002734">
    <property type="component" value="Chromosome"/>
</dbReference>
<keyword evidence="2" id="KW-1185">Reference proteome</keyword>
<gene>
    <name evidence="1" type="ordered locus">Dd703_2507</name>
</gene>
<dbReference type="EMBL" id="CP001654">
    <property type="protein sequence ID" value="ACS86284.1"/>
    <property type="molecule type" value="Genomic_DNA"/>
</dbReference>
<dbReference type="Pfam" id="PF04229">
    <property type="entry name" value="GrpB"/>
    <property type="match status" value="1"/>
</dbReference>
<reference evidence="1" key="1">
    <citation type="submission" date="2009-06" db="EMBL/GenBank/DDBJ databases">
        <title>Complete sequence of Dickeya dadantii Ech703.</title>
        <authorList>
            <consortium name="US DOE Joint Genome Institute"/>
            <person name="Lucas S."/>
            <person name="Copeland A."/>
            <person name="Lapidus A."/>
            <person name="Glavina del Rio T."/>
            <person name="Dalin E."/>
            <person name="Tice H."/>
            <person name="Bruce D."/>
            <person name="Goodwin L."/>
            <person name="Pitluck S."/>
            <person name="Chertkov O."/>
            <person name="Brettin T."/>
            <person name="Detter J.C."/>
            <person name="Han C."/>
            <person name="Larimer F."/>
            <person name="Land M."/>
            <person name="Hauser L."/>
            <person name="Kyrpides N."/>
            <person name="Mikhailova N."/>
            <person name="Balakrishnan V."/>
            <person name="Glasner J."/>
            <person name="Perna N.T."/>
        </authorList>
    </citation>
    <scope>NUCLEOTIDE SEQUENCE [LARGE SCALE GENOMIC DNA]</scope>
    <source>
        <strain evidence="1">Ech703</strain>
    </source>
</reference>
<dbReference type="STRING" id="579405.Dd703_2507"/>
<evidence type="ECO:0000313" key="2">
    <source>
        <dbReference type="Proteomes" id="UP000002734"/>
    </source>
</evidence>
<dbReference type="PANTHER" id="PTHR34822">
    <property type="entry name" value="GRPB DOMAIN PROTEIN (AFU_ORTHOLOGUE AFUA_1G01530)"/>
    <property type="match status" value="1"/>
</dbReference>
<dbReference type="HOGENOM" id="CLU_086407_4_1_6"/>
<protein>
    <recommendedName>
        <fullName evidence="3">GrpB family protein</fullName>
    </recommendedName>
</protein>
<dbReference type="PANTHER" id="PTHR34822:SF1">
    <property type="entry name" value="GRPB FAMILY PROTEIN"/>
    <property type="match status" value="1"/>
</dbReference>
<dbReference type="eggNOG" id="COG2320">
    <property type="taxonomic scope" value="Bacteria"/>
</dbReference>
<evidence type="ECO:0008006" key="3">
    <source>
        <dbReference type="Google" id="ProtNLM"/>
    </source>
</evidence>
<dbReference type="KEGG" id="dda:Dd703_2507"/>
<evidence type="ECO:0000313" key="1">
    <source>
        <dbReference type="EMBL" id="ACS86284.1"/>
    </source>
</evidence>
<sequence length="171" mass="19487">MRIVTVVDYDTQWPDVFTAERARLQQTIGKVVSRIHHISSTSVPGLAAKPVIDILLEVESLDALDQFNAVMECIGYTARGENGIPHRRYFTKGGDQRSHQVHAFVVGDKQIIKHLAFRDYLRKNPKAAEQYAEIKRAAILTSNRNSHIYSRLKADFIEYHLRLALMDVARS</sequence>
<dbReference type="RefSeq" id="WP_015854190.1">
    <property type="nucleotide sequence ID" value="NC_012880.1"/>
</dbReference>
<proteinExistence type="predicted"/>